<evidence type="ECO:0000256" key="2">
    <source>
        <dbReference type="ARBA" id="ARBA00007868"/>
    </source>
</evidence>
<proteinExistence type="inferred from homology"/>
<dbReference type="NCBIfam" id="TIGR00215">
    <property type="entry name" value="lpxB"/>
    <property type="match status" value="1"/>
</dbReference>
<dbReference type="EC" id="2.4.1.182" evidence="3 11"/>
<keyword evidence="13" id="KW-1185">Reference proteome</keyword>
<keyword evidence="7 11" id="KW-0328">Glycosyltransferase</keyword>
<evidence type="ECO:0000256" key="6">
    <source>
        <dbReference type="ARBA" id="ARBA00022556"/>
    </source>
</evidence>
<evidence type="ECO:0000256" key="4">
    <source>
        <dbReference type="ARBA" id="ARBA00020902"/>
    </source>
</evidence>
<dbReference type="HAMAP" id="MF_00392">
    <property type="entry name" value="LpxB"/>
    <property type="match status" value="1"/>
</dbReference>
<gene>
    <name evidence="11" type="primary">lpxB</name>
    <name evidence="12" type="ORF">Megvenef_00747</name>
</gene>
<evidence type="ECO:0000256" key="10">
    <source>
        <dbReference type="ARBA" id="ARBA00048975"/>
    </source>
</evidence>
<comment type="similarity">
    <text evidence="2 11">Belongs to the LpxB family.</text>
</comment>
<comment type="catalytic activity">
    <reaction evidence="10 11">
        <text>a lipid X + a UDP-2-N,3-O-bis[(3R)-3-hydroxyacyl]-alpha-D-glucosamine = a lipid A disaccharide + UDP + H(+)</text>
        <dbReference type="Rhea" id="RHEA:67828"/>
        <dbReference type="ChEBI" id="CHEBI:15378"/>
        <dbReference type="ChEBI" id="CHEBI:58223"/>
        <dbReference type="ChEBI" id="CHEBI:137748"/>
        <dbReference type="ChEBI" id="CHEBI:176338"/>
        <dbReference type="ChEBI" id="CHEBI:176343"/>
        <dbReference type="EC" id="2.4.1.182"/>
    </reaction>
</comment>
<name>A0ABU5NC82_9RICK</name>
<dbReference type="SUPFAM" id="SSF53756">
    <property type="entry name" value="UDP-Glycosyltransferase/glycogen phosphorylase"/>
    <property type="match status" value="1"/>
</dbReference>
<protein>
    <recommendedName>
        <fullName evidence="4 11">Lipid-A-disaccharide synthase</fullName>
        <ecNumber evidence="3 11">2.4.1.182</ecNumber>
    </recommendedName>
</protein>
<comment type="function">
    <text evidence="1 11">Condensation of UDP-2,3-diacylglucosamine and 2,3-diacylglucosamine-1-phosphate to form lipid A disaccharide, a precursor of lipid A, a phosphorylated glycolipid that anchors the lipopolysaccharide to the outer membrane of the cell.</text>
</comment>
<dbReference type="Proteomes" id="UP001291687">
    <property type="component" value="Unassembled WGS sequence"/>
</dbReference>
<evidence type="ECO:0000313" key="12">
    <source>
        <dbReference type="EMBL" id="MEA0970778.1"/>
    </source>
</evidence>
<evidence type="ECO:0000256" key="9">
    <source>
        <dbReference type="ARBA" id="ARBA00023098"/>
    </source>
</evidence>
<evidence type="ECO:0000256" key="7">
    <source>
        <dbReference type="ARBA" id="ARBA00022676"/>
    </source>
</evidence>
<reference evidence="12 13" key="1">
    <citation type="submission" date="2023-03" db="EMBL/GenBank/DDBJ databases">
        <title>Host association and intracellularity evolved multiple times independently in the Rickettsiales.</title>
        <authorList>
            <person name="Castelli M."/>
            <person name="Nardi T."/>
            <person name="Gammuto L."/>
            <person name="Bellinzona G."/>
            <person name="Sabaneyeva E."/>
            <person name="Potekhin A."/>
            <person name="Serra V."/>
            <person name="Petroni G."/>
            <person name="Sassera D."/>
        </authorList>
    </citation>
    <scope>NUCLEOTIDE SEQUENCE [LARGE SCALE GENOMIC DNA]</scope>
    <source>
        <strain evidence="12 13">Sr 2-6</strain>
    </source>
</reference>
<evidence type="ECO:0000256" key="8">
    <source>
        <dbReference type="ARBA" id="ARBA00022679"/>
    </source>
</evidence>
<organism evidence="12 13">
    <name type="scientific">Candidatus Megaera venefica</name>
    <dbReference type="NCBI Taxonomy" id="2055910"/>
    <lineage>
        <taxon>Bacteria</taxon>
        <taxon>Pseudomonadati</taxon>
        <taxon>Pseudomonadota</taxon>
        <taxon>Alphaproteobacteria</taxon>
        <taxon>Rickettsiales</taxon>
        <taxon>Rickettsiaceae</taxon>
        <taxon>Candidatus Megaera</taxon>
    </lineage>
</organism>
<dbReference type="RefSeq" id="WP_322776686.1">
    <property type="nucleotide sequence ID" value="NZ_JARJFB010000046.1"/>
</dbReference>
<accession>A0ABU5NC82</accession>
<keyword evidence="8 11" id="KW-0808">Transferase</keyword>
<dbReference type="EMBL" id="JARJFB010000046">
    <property type="protein sequence ID" value="MEA0970778.1"/>
    <property type="molecule type" value="Genomic_DNA"/>
</dbReference>
<evidence type="ECO:0000313" key="13">
    <source>
        <dbReference type="Proteomes" id="UP001291687"/>
    </source>
</evidence>
<evidence type="ECO:0000256" key="5">
    <source>
        <dbReference type="ARBA" id="ARBA00022516"/>
    </source>
</evidence>
<dbReference type="PANTHER" id="PTHR30372">
    <property type="entry name" value="LIPID-A-DISACCHARIDE SYNTHASE"/>
    <property type="match status" value="1"/>
</dbReference>
<dbReference type="Gene3D" id="3.40.50.2000">
    <property type="entry name" value="Glycogen Phosphorylase B"/>
    <property type="match status" value="1"/>
</dbReference>
<keyword evidence="9 11" id="KW-0443">Lipid metabolism</keyword>
<keyword evidence="5 11" id="KW-0444">Lipid biosynthesis</keyword>
<comment type="caution">
    <text evidence="12">The sequence shown here is derived from an EMBL/GenBank/DDBJ whole genome shotgun (WGS) entry which is preliminary data.</text>
</comment>
<sequence length="380" mass="42095">MKLYVIAGEISGDFIGGLLIKAIKELVKDQTNVTFHGIGGKNMMGGGVKSLFEMSYISMMGFFEVLPHIFHLKKLIDQTVKDVIAQNPDVLVTIDSPGFTYRVASKIREIAPHIKLVHIVAPSVWAYKPGRAKKYAKVYDHLLTLLPFEPAYFRACGLQATCIGHPILEEAFYMGSKGLKQEMNINENVKVISVTPGSRLGEISRHMPIIRQVFDELSSTHAIKVIFVQSDESNVQNILKYLGGAKFEFGFSTDRLKTFAISDCALAKSGTNTIEIAASGTPMIVGYKLNPLTFFFLKLMVKIKYASLINIISNREIIPEYIQSDFNAENVTQAISDLLSDYKGAKSQVAESQKVLESIGFNSDQKPSNIAAKIVVDMIR</sequence>
<evidence type="ECO:0000256" key="3">
    <source>
        <dbReference type="ARBA" id="ARBA00012687"/>
    </source>
</evidence>
<evidence type="ECO:0000256" key="1">
    <source>
        <dbReference type="ARBA" id="ARBA00002056"/>
    </source>
</evidence>
<dbReference type="Pfam" id="PF02684">
    <property type="entry name" value="LpxB"/>
    <property type="match status" value="1"/>
</dbReference>
<keyword evidence="6 11" id="KW-0441">Lipid A biosynthesis</keyword>
<comment type="pathway">
    <text evidence="11">Bacterial outer membrane biogenesis; LPS lipid A biosynthesis.</text>
</comment>
<dbReference type="PANTHER" id="PTHR30372:SF4">
    <property type="entry name" value="LIPID-A-DISACCHARIDE SYNTHASE, MITOCHONDRIAL-RELATED"/>
    <property type="match status" value="1"/>
</dbReference>
<dbReference type="InterPro" id="IPR003835">
    <property type="entry name" value="Glyco_trans_19"/>
</dbReference>
<evidence type="ECO:0000256" key="11">
    <source>
        <dbReference type="HAMAP-Rule" id="MF_00392"/>
    </source>
</evidence>